<reference evidence="3 4" key="1">
    <citation type="submission" date="2019-02" db="EMBL/GenBank/DDBJ databases">
        <title>Deep-cultivation of Planctomycetes and their phenomic and genomic characterization uncovers novel biology.</title>
        <authorList>
            <person name="Wiegand S."/>
            <person name="Jogler M."/>
            <person name="Boedeker C."/>
            <person name="Pinto D."/>
            <person name="Vollmers J."/>
            <person name="Rivas-Marin E."/>
            <person name="Kohn T."/>
            <person name="Peeters S.H."/>
            <person name="Heuer A."/>
            <person name="Rast P."/>
            <person name="Oberbeckmann S."/>
            <person name="Bunk B."/>
            <person name="Jeske O."/>
            <person name="Meyerdierks A."/>
            <person name="Storesund J.E."/>
            <person name="Kallscheuer N."/>
            <person name="Luecker S."/>
            <person name="Lage O.M."/>
            <person name="Pohl T."/>
            <person name="Merkel B.J."/>
            <person name="Hornburger P."/>
            <person name="Mueller R.-W."/>
            <person name="Bruemmer F."/>
            <person name="Labrenz M."/>
            <person name="Spormann A.M."/>
            <person name="Op den Camp H."/>
            <person name="Overmann J."/>
            <person name="Amann R."/>
            <person name="Jetten M.S.M."/>
            <person name="Mascher T."/>
            <person name="Medema M.H."/>
            <person name="Devos D.P."/>
            <person name="Kaster A.-K."/>
            <person name="Ovreas L."/>
            <person name="Rohde M."/>
            <person name="Galperin M.Y."/>
            <person name="Jogler C."/>
        </authorList>
    </citation>
    <scope>NUCLEOTIDE SEQUENCE [LARGE SCALE GENOMIC DNA]</scope>
    <source>
        <strain evidence="3 4">V22</strain>
    </source>
</reference>
<dbReference type="Gene3D" id="1.20.120.160">
    <property type="entry name" value="HPT domain"/>
    <property type="match status" value="1"/>
</dbReference>
<evidence type="ECO:0000256" key="1">
    <source>
        <dbReference type="PROSITE-ProRule" id="PRU00110"/>
    </source>
</evidence>
<dbReference type="AlphaFoldDB" id="A0A517T9E9"/>
<dbReference type="InterPro" id="IPR036641">
    <property type="entry name" value="HPT_dom_sf"/>
</dbReference>
<dbReference type="Pfam" id="PF01627">
    <property type="entry name" value="Hpt"/>
    <property type="match status" value="1"/>
</dbReference>
<keyword evidence="1" id="KW-0597">Phosphoprotein</keyword>
<dbReference type="RefSeq" id="WP_145262634.1">
    <property type="nucleotide sequence ID" value="NZ_CP036316.1"/>
</dbReference>
<name>A0A517T9E9_9PLAN</name>
<dbReference type="SUPFAM" id="SSF47226">
    <property type="entry name" value="Histidine-containing phosphotransfer domain, HPT domain"/>
    <property type="match status" value="1"/>
</dbReference>
<sequence>MAMAADKGIHRSNFADDIEFREILSLFVDSAKEKSALIEQLYQKKDWETLQTVAHQLKGSSGGYGFPELTPLAMALEESARAGSANVDEVNRVVNFLNAMEL</sequence>
<feature type="domain" description="HPt" evidence="2">
    <location>
        <begin position="16"/>
        <end position="102"/>
    </location>
</feature>
<dbReference type="GO" id="GO:0000160">
    <property type="term" value="P:phosphorelay signal transduction system"/>
    <property type="evidence" value="ECO:0007669"/>
    <property type="project" value="InterPro"/>
</dbReference>
<feature type="modified residue" description="Phosphohistidine" evidence="1">
    <location>
        <position position="55"/>
    </location>
</feature>
<organism evidence="3 4">
    <name type="scientific">Calycomorphotria hydatis</name>
    <dbReference type="NCBI Taxonomy" id="2528027"/>
    <lineage>
        <taxon>Bacteria</taxon>
        <taxon>Pseudomonadati</taxon>
        <taxon>Planctomycetota</taxon>
        <taxon>Planctomycetia</taxon>
        <taxon>Planctomycetales</taxon>
        <taxon>Planctomycetaceae</taxon>
        <taxon>Calycomorphotria</taxon>
    </lineage>
</organism>
<keyword evidence="4" id="KW-1185">Reference proteome</keyword>
<dbReference type="PROSITE" id="PS50894">
    <property type="entry name" value="HPT"/>
    <property type="match status" value="1"/>
</dbReference>
<keyword evidence="3" id="KW-0808">Transferase</keyword>
<evidence type="ECO:0000313" key="4">
    <source>
        <dbReference type="Proteomes" id="UP000319976"/>
    </source>
</evidence>
<evidence type="ECO:0000259" key="2">
    <source>
        <dbReference type="PROSITE" id="PS50894"/>
    </source>
</evidence>
<dbReference type="GO" id="GO:0004672">
    <property type="term" value="F:protein kinase activity"/>
    <property type="evidence" value="ECO:0007669"/>
    <property type="project" value="UniProtKB-ARBA"/>
</dbReference>
<proteinExistence type="predicted"/>
<dbReference type="OrthoDB" id="9814716at2"/>
<dbReference type="KEGG" id="chya:V22_22480"/>
<dbReference type="CDD" id="cd00088">
    <property type="entry name" value="HPT"/>
    <property type="match status" value="1"/>
</dbReference>
<gene>
    <name evidence="3" type="ORF">V22_22480</name>
</gene>
<protein>
    <submittedName>
        <fullName evidence="3">Hybrid sensory histidine kinase BarA</fullName>
    </submittedName>
</protein>
<dbReference type="EMBL" id="CP036316">
    <property type="protein sequence ID" value="QDT65002.1"/>
    <property type="molecule type" value="Genomic_DNA"/>
</dbReference>
<evidence type="ECO:0000313" key="3">
    <source>
        <dbReference type="EMBL" id="QDT65002.1"/>
    </source>
</evidence>
<dbReference type="InterPro" id="IPR008207">
    <property type="entry name" value="Sig_transdc_His_kin_Hpt_dom"/>
</dbReference>
<dbReference type="Proteomes" id="UP000319976">
    <property type="component" value="Chromosome"/>
</dbReference>
<keyword evidence="3" id="KW-0418">Kinase</keyword>
<accession>A0A517T9E9</accession>